<proteinExistence type="predicted"/>
<feature type="transmembrane region" description="Helical" evidence="1">
    <location>
        <begin position="153"/>
        <end position="174"/>
    </location>
</feature>
<evidence type="ECO:0000313" key="2">
    <source>
        <dbReference type="EMBL" id="SFR11656.1"/>
    </source>
</evidence>
<protein>
    <submittedName>
        <fullName evidence="2">Uncharacterized protein</fullName>
    </submittedName>
</protein>
<accession>A0A1I6E1T1</accession>
<feature type="transmembrane region" description="Helical" evidence="1">
    <location>
        <begin position="122"/>
        <end position="141"/>
    </location>
</feature>
<sequence>MADDGVIPKVRTENLKVVRMWKDDIDEMVRLIEEATAQDGEDLIIEVNGEDLLKDVSHLSSYQGRVKSISVTSGSVRLYLGAYPCQIVVRTPDLKLRGMMSEIVKIADRCMRLRFFHKTLHSMRNAVLFTLACVAVTTYLGTTTASGRTSPSLVDFALIPVGALVAIGLVFWLLRPLSSVLHTRTRHEAPPFWQRKKDDLLINLTSLMIGGVIGYYVNMFTK</sequence>
<gene>
    <name evidence="2" type="ORF">SAMN04488564_103622</name>
</gene>
<dbReference type="STRING" id="84724.SAMN04488564_103622"/>
<dbReference type="Proteomes" id="UP000198583">
    <property type="component" value="Unassembled WGS sequence"/>
</dbReference>
<keyword evidence="3" id="KW-1185">Reference proteome</keyword>
<name>A0A1I6E1T1_9PSEU</name>
<evidence type="ECO:0000313" key="3">
    <source>
        <dbReference type="Proteomes" id="UP000198583"/>
    </source>
</evidence>
<reference evidence="3" key="1">
    <citation type="submission" date="2016-10" db="EMBL/GenBank/DDBJ databases">
        <authorList>
            <person name="Varghese N."/>
            <person name="Submissions S."/>
        </authorList>
    </citation>
    <scope>NUCLEOTIDE SEQUENCE [LARGE SCALE GENOMIC DNA]</scope>
    <source>
        <strain evidence="3">DSM 44232</strain>
    </source>
</reference>
<evidence type="ECO:0000256" key="1">
    <source>
        <dbReference type="SAM" id="Phobius"/>
    </source>
</evidence>
<dbReference type="OrthoDB" id="3436952at2"/>
<feature type="transmembrane region" description="Helical" evidence="1">
    <location>
        <begin position="200"/>
        <end position="217"/>
    </location>
</feature>
<keyword evidence="1" id="KW-1133">Transmembrane helix</keyword>
<keyword evidence="1" id="KW-0472">Membrane</keyword>
<organism evidence="2 3">
    <name type="scientific">Lentzea waywayandensis</name>
    <dbReference type="NCBI Taxonomy" id="84724"/>
    <lineage>
        <taxon>Bacteria</taxon>
        <taxon>Bacillati</taxon>
        <taxon>Actinomycetota</taxon>
        <taxon>Actinomycetes</taxon>
        <taxon>Pseudonocardiales</taxon>
        <taxon>Pseudonocardiaceae</taxon>
        <taxon>Lentzea</taxon>
    </lineage>
</organism>
<dbReference type="EMBL" id="FOYL01000003">
    <property type="protein sequence ID" value="SFR11656.1"/>
    <property type="molecule type" value="Genomic_DNA"/>
</dbReference>
<dbReference type="AlphaFoldDB" id="A0A1I6E1T1"/>
<dbReference type="RefSeq" id="WP_093592523.1">
    <property type="nucleotide sequence ID" value="NZ_FOYL01000003.1"/>
</dbReference>
<keyword evidence="1" id="KW-0812">Transmembrane</keyword>